<proteinExistence type="predicted"/>
<reference evidence="1 2" key="1">
    <citation type="submission" date="2013-05" db="EMBL/GenBank/DDBJ databases">
        <authorList>
            <person name="Harkins D.M."/>
            <person name="Durkin A.S."/>
            <person name="Brinkac L.M."/>
            <person name="Haft D.H."/>
            <person name="Selengut J.D."/>
            <person name="Sanka R."/>
            <person name="DePew J."/>
            <person name="Purushe J."/>
            <person name="Hartskeerl R.A."/>
            <person name="Ahmed A."/>
            <person name="van der Linden H."/>
            <person name="Goris M.G.A."/>
            <person name="Vinetz J.M."/>
            <person name="Sutton G.G."/>
            <person name="Nierman W.C."/>
            <person name="Fouts D.E."/>
        </authorList>
    </citation>
    <scope>NUCLEOTIDE SEQUENCE [LARGE SCALE GENOMIC DNA]</scope>
    <source>
        <strain evidence="1 2">CZ214</strain>
    </source>
</reference>
<organism evidence="1 2">
    <name type="scientific">Leptospira noguchii serovar Panama str. CZ214</name>
    <dbReference type="NCBI Taxonomy" id="1001595"/>
    <lineage>
        <taxon>Bacteria</taxon>
        <taxon>Pseudomonadati</taxon>
        <taxon>Spirochaetota</taxon>
        <taxon>Spirochaetia</taxon>
        <taxon>Leptospirales</taxon>
        <taxon>Leptospiraceae</taxon>
        <taxon>Leptospira</taxon>
    </lineage>
</organism>
<protein>
    <submittedName>
        <fullName evidence="1">Uncharacterized protein</fullName>
    </submittedName>
</protein>
<evidence type="ECO:0000313" key="1">
    <source>
        <dbReference type="EMBL" id="EQA71500.1"/>
    </source>
</evidence>
<comment type="caution">
    <text evidence="1">The sequence shown here is derived from an EMBL/GenBank/DDBJ whole genome shotgun (WGS) entry which is preliminary data.</text>
</comment>
<evidence type="ECO:0000313" key="2">
    <source>
        <dbReference type="Proteomes" id="UP000015442"/>
    </source>
</evidence>
<dbReference type="Proteomes" id="UP000015442">
    <property type="component" value="Unassembled WGS sequence"/>
</dbReference>
<dbReference type="EMBL" id="AKWY02000021">
    <property type="protein sequence ID" value="EQA71500.1"/>
    <property type="molecule type" value="Genomic_DNA"/>
</dbReference>
<name>T0FPK0_9LEPT</name>
<dbReference type="AlphaFoldDB" id="T0FPK0"/>
<sequence length="152" mass="17677">MNELNYLKDKGYIDGHLISRLGFPSLIQNISLTHVNLVHEILEKRKFNCNLIRSQNSKSLFDAKNKMKTYSRCRICGFNAGYFPWGADGKSPDFTYCSCCGCEFGYQDSSLAGIRNWRKEWERSGYAWKEPDQRPENWDLEQQLASIANEFL</sequence>
<accession>T0FPK0</accession>
<gene>
    <name evidence="1" type="ORF">LEP1GSC059_2891</name>
</gene>